<keyword evidence="4" id="KW-0677">Repeat</keyword>
<evidence type="ECO:0000256" key="7">
    <source>
        <dbReference type="ARBA" id="ARBA00023136"/>
    </source>
</evidence>
<organism evidence="12 13">
    <name type="scientific">Branchiostoma lanceolatum</name>
    <name type="common">Common lancelet</name>
    <name type="synonym">Amphioxus lanceolatum</name>
    <dbReference type="NCBI Taxonomy" id="7740"/>
    <lineage>
        <taxon>Eukaryota</taxon>
        <taxon>Metazoa</taxon>
        <taxon>Chordata</taxon>
        <taxon>Cephalochordata</taxon>
        <taxon>Leptocardii</taxon>
        <taxon>Amphioxiformes</taxon>
        <taxon>Branchiostomatidae</taxon>
        <taxon>Branchiostoma</taxon>
    </lineage>
</organism>
<dbReference type="EMBL" id="OV696686">
    <property type="protein sequence ID" value="CAH1225198.1"/>
    <property type="molecule type" value="Genomic_DNA"/>
</dbReference>
<name>A0A8J9YIZ1_BRALA</name>
<dbReference type="InterPro" id="IPR011042">
    <property type="entry name" value="6-blade_b-propeller_TolB-like"/>
</dbReference>
<dbReference type="PANTHER" id="PTHR24104">
    <property type="entry name" value="E3 UBIQUITIN-PROTEIN LIGASE NHLRC1-RELATED"/>
    <property type="match status" value="1"/>
</dbReference>
<evidence type="ECO:0000256" key="3">
    <source>
        <dbReference type="ARBA" id="ARBA00022692"/>
    </source>
</evidence>
<keyword evidence="9" id="KW-0407">Ion channel</keyword>
<evidence type="ECO:0000256" key="9">
    <source>
        <dbReference type="ARBA" id="ARBA00023303"/>
    </source>
</evidence>
<dbReference type="Pfam" id="PF01436">
    <property type="entry name" value="NHL"/>
    <property type="match status" value="1"/>
</dbReference>
<evidence type="ECO:0000256" key="11">
    <source>
        <dbReference type="SAM" id="Phobius"/>
    </source>
</evidence>
<dbReference type="InterPro" id="IPR003930">
    <property type="entry name" value="K_chnl_Ca-activ_BK_bsu"/>
</dbReference>
<protein>
    <submittedName>
        <fullName evidence="12">TRIM3 protein</fullName>
    </submittedName>
</protein>
<accession>A0A8J9YIZ1</accession>
<evidence type="ECO:0000256" key="6">
    <source>
        <dbReference type="ARBA" id="ARBA00023065"/>
    </source>
</evidence>
<keyword evidence="7 11" id="KW-0472">Membrane</keyword>
<dbReference type="GO" id="GO:0061630">
    <property type="term" value="F:ubiquitin protein ligase activity"/>
    <property type="evidence" value="ECO:0007669"/>
    <property type="project" value="TreeGrafter"/>
</dbReference>
<feature type="transmembrane region" description="Helical" evidence="11">
    <location>
        <begin position="679"/>
        <end position="701"/>
    </location>
</feature>
<feature type="region of interest" description="Disordered" evidence="10">
    <location>
        <begin position="1"/>
        <end position="44"/>
    </location>
</feature>
<comment type="subcellular location">
    <subcellularLocation>
        <location evidence="1">Membrane</location>
        <topology evidence="1">Multi-pass membrane protein</topology>
    </subcellularLocation>
</comment>
<dbReference type="GO" id="GO:0016020">
    <property type="term" value="C:membrane"/>
    <property type="evidence" value="ECO:0007669"/>
    <property type="project" value="UniProtKB-SubCell"/>
</dbReference>
<evidence type="ECO:0000256" key="4">
    <source>
        <dbReference type="ARBA" id="ARBA00022737"/>
    </source>
</evidence>
<reference evidence="12" key="1">
    <citation type="submission" date="2022-01" db="EMBL/GenBank/DDBJ databases">
        <authorList>
            <person name="Braso-Vives M."/>
        </authorList>
    </citation>
    <scope>NUCLEOTIDE SEQUENCE</scope>
</reference>
<dbReference type="Gene3D" id="2.120.10.30">
    <property type="entry name" value="TolB, C-terminal domain"/>
    <property type="match status" value="1"/>
</dbReference>
<feature type="region of interest" description="Disordered" evidence="10">
    <location>
        <begin position="185"/>
        <end position="208"/>
    </location>
</feature>
<dbReference type="SUPFAM" id="SSF63829">
    <property type="entry name" value="Calcium-dependent phosphotriesterase"/>
    <property type="match status" value="1"/>
</dbReference>
<dbReference type="CDD" id="cd05819">
    <property type="entry name" value="NHL"/>
    <property type="match status" value="1"/>
</dbReference>
<evidence type="ECO:0000256" key="5">
    <source>
        <dbReference type="ARBA" id="ARBA00022989"/>
    </source>
</evidence>
<dbReference type="PANTHER" id="PTHR24104:SF50">
    <property type="entry name" value="SMP-30_GLUCONOLACTONASE_LRE-LIKE REGION DOMAIN-CONTAINING PROTEIN"/>
    <property type="match status" value="1"/>
</dbReference>
<dbReference type="GO" id="GO:0015269">
    <property type="term" value="F:calcium-activated potassium channel activity"/>
    <property type="evidence" value="ECO:0007669"/>
    <property type="project" value="InterPro"/>
</dbReference>
<evidence type="ECO:0000256" key="8">
    <source>
        <dbReference type="ARBA" id="ARBA00023180"/>
    </source>
</evidence>
<proteinExistence type="predicted"/>
<gene>
    <name evidence="12" type="primary">TRIM3</name>
    <name evidence="12" type="ORF">BLAG_LOCUS127</name>
</gene>
<evidence type="ECO:0000313" key="13">
    <source>
        <dbReference type="Proteomes" id="UP000838412"/>
    </source>
</evidence>
<keyword evidence="2" id="KW-0813">Transport</keyword>
<dbReference type="InterPro" id="IPR050952">
    <property type="entry name" value="TRIM-NHL_E3_ligases"/>
</dbReference>
<evidence type="ECO:0000256" key="1">
    <source>
        <dbReference type="ARBA" id="ARBA00004141"/>
    </source>
</evidence>
<keyword evidence="6" id="KW-0406">Ion transport</keyword>
<dbReference type="OrthoDB" id="5973433at2759"/>
<sequence length="710" mass="78183">MSRSPKYDGERSALPTTRTCHTDVSKAEGNQPYVEKPPTESEDRPLKAIYDTDGQRHENIVTYQLKSTCRREASVIIYQRGQDVDESITNDEDVKISDVSTDTEAEDIVQDDIRLTTTIEGLKYVGNSDQTITDHEDANLPHSEFIRPYAVAYHQDGRSQTENVAGDVFNIQPYAVAYDEQNERFENQPPTGVSKNMSGTNKPTDARLPYNESIRPYAVAYQRDDRYPNAGEENKGAEQAKIEFGGSGSEVGKFRNPSGVVVSPSNEIFVADMLNRRVQVFSMKGVYLRHFPTVISDEAEAETMAPNGISIDDSDHLWVVGKAKGADRLAGHIVRYTKMGCHLLTLYPSLPNNTFTDIAVDARHRRVIVTENWRDHAKVKVLLFNGTESVVLTFGKQAWPARLAAGVDGTFLVSDVVNTSVSAYNRTGHHLFDVVGPDRNAGRMAVVAGICTDSRGNVLVADLFEGTVDLFSEHGRYVRRVVSGLHSADDISDNPCKSVFQRLGGLPPGTGGFCTNMAGRNCYVVLCVFFVVMIPIGTIIALVMCGIFVAAPALQGLRMLPTECTVVSSGIVGGEVTCRCGGTKSNPCFSQFPCLQINVTYLTGSGGNLTSLLVDTQAIMGYARQCVTRDCSSSEIVNSLSVSSYKRSWGGEGMTYPCYYEDGNEREVSRTVVNTSKWLVFHALFWPLLILVISYSLGYFFCVKCIRLEE</sequence>
<evidence type="ECO:0000313" key="12">
    <source>
        <dbReference type="EMBL" id="CAH1225198.1"/>
    </source>
</evidence>
<dbReference type="InterPro" id="IPR001258">
    <property type="entry name" value="NHL_repeat"/>
</dbReference>
<dbReference type="GO" id="GO:0000209">
    <property type="term" value="P:protein polyubiquitination"/>
    <property type="evidence" value="ECO:0007669"/>
    <property type="project" value="TreeGrafter"/>
</dbReference>
<dbReference type="Proteomes" id="UP000838412">
    <property type="component" value="Chromosome 1"/>
</dbReference>
<dbReference type="GO" id="GO:0043161">
    <property type="term" value="P:proteasome-mediated ubiquitin-dependent protein catabolic process"/>
    <property type="evidence" value="ECO:0007669"/>
    <property type="project" value="TreeGrafter"/>
</dbReference>
<feature type="compositionally biased region" description="Polar residues" evidence="10">
    <location>
        <begin position="188"/>
        <end position="203"/>
    </location>
</feature>
<dbReference type="Pfam" id="PF03185">
    <property type="entry name" value="CaKB"/>
    <property type="match status" value="1"/>
</dbReference>
<keyword evidence="8" id="KW-0325">Glycoprotein</keyword>
<evidence type="ECO:0000256" key="10">
    <source>
        <dbReference type="SAM" id="MobiDB-lite"/>
    </source>
</evidence>
<keyword evidence="13" id="KW-1185">Reference proteome</keyword>
<keyword evidence="5 11" id="KW-1133">Transmembrane helix</keyword>
<dbReference type="AlphaFoldDB" id="A0A8J9YIZ1"/>
<feature type="transmembrane region" description="Helical" evidence="11">
    <location>
        <begin position="523"/>
        <end position="551"/>
    </location>
</feature>
<feature type="compositionally biased region" description="Basic and acidic residues" evidence="10">
    <location>
        <begin position="1"/>
        <end position="11"/>
    </location>
</feature>
<evidence type="ECO:0000256" key="2">
    <source>
        <dbReference type="ARBA" id="ARBA00022448"/>
    </source>
</evidence>
<keyword evidence="3 11" id="KW-0812">Transmembrane</keyword>